<feature type="compositionally biased region" description="Basic and acidic residues" evidence="1">
    <location>
        <begin position="630"/>
        <end position="639"/>
    </location>
</feature>
<dbReference type="InterPro" id="IPR056663">
    <property type="entry name" value="DUF7761"/>
</dbReference>
<dbReference type="Proteomes" id="UP000195570">
    <property type="component" value="Unassembled WGS sequence"/>
</dbReference>
<reference evidence="6" key="1">
    <citation type="submission" date="2016-09" db="EMBL/GenBank/DDBJ databases">
        <authorList>
            <person name="Hebert L."/>
            <person name="Moumen B."/>
        </authorList>
    </citation>
    <scope>NUCLEOTIDE SEQUENCE [LARGE SCALE GENOMIC DNA]</scope>
    <source>
        <strain evidence="6">OVI</strain>
    </source>
</reference>
<feature type="domain" description="DUF7761" evidence="4">
    <location>
        <begin position="297"/>
        <end position="406"/>
    </location>
</feature>
<dbReference type="PANTHER" id="PTHR42262:SF1">
    <property type="match status" value="1"/>
</dbReference>
<feature type="domain" description="DUF7760" evidence="3">
    <location>
        <begin position="39"/>
        <end position="284"/>
    </location>
</feature>
<feature type="compositionally biased region" description="Basic and acidic residues" evidence="1">
    <location>
        <begin position="583"/>
        <end position="595"/>
    </location>
</feature>
<feature type="compositionally biased region" description="Basic and acidic residues" evidence="1">
    <location>
        <begin position="608"/>
        <end position="620"/>
    </location>
</feature>
<dbReference type="AlphaFoldDB" id="A0A1G4HZP7"/>
<feature type="compositionally biased region" description="Basic residues" evidence="1">
    <location>
        <begin position="693"/>
        <end position="717"/>
    </location>
</feature>
<feature type="region of interest" description="Disordered" evidence="1">
    <location>
        <begin position="1"/>
        <end position="34"/>
    </location>
</feature>
<feature type="domain" description="DUF7762" evidence="5">
    <location>
        <begin position="416"/>
        <end position="520"/>
    </location>
</feature>
<name>A0A1G4HZP7_TRYEQ</name>
<feature type="compositionally biased region" description="Polar residues" evidence="1">
    <location>
        <begin position="24"/>
        <end position="34"/>
    </location>
</feature>
<dbReference type="Pfam" id="PF24953">
    <property type="entry name" value="DUF7762"/>
    <property type="match status" value="1"/>
</dbReference>
<organism evidence="6 7">
    <name type="scientific">Trypanosoma equiperdum</name>
    <dbReference type="NCBI Taxonomy" id="5694"/>
    <lineage>
        <taxon>Eukaryota</taxon>
        <taxon>Discoba</taxon>
        <taxon>Euglenozoa</taxon>
        <taxon>Kinetoplastea</taxon>
        <taxon>Metakinetoplastina</taxon>
        <taxon>Trypanosomatida</taxon>
        <taxon>Trypanosomatidae</taxon>
        <taxon>Trypanosoma</taxon>
    </lineage>
</organism>
<evidence type="ECO:0000259" key="3">
    <source>
        <dbReference type="Pfam" id="PF24949"/>
    </source>
</evidence>
<keyword evidence="7" id="KW-1185">Reference proteome</keyword>
<feature type="compositionally biased region" description="Basic and acidic residues" evidence="1">
    <location>
        <begin position="735"/>
        <end position="758"/>
    </location>
</feature>
<evidence type="ECO:0000259" key="4">
    <source>
        <dbReference type="Pfam" id="PF24952"/>
    </source>
</evidence>
<dbReference type="VEuPathDB" id="TriTrypDB:TEOVI_000623100"/>
<feature type="compositionally biased region" description="Basic and acidic residues" evidence="1">
    <location>
        <begin position="718"/>
        <end position="727"/>
    </location>
</feature>
<feature type="compositionally biased region" description="Basic residues" evidence="1">
    <location>
        <begin position="671"/>
        <end position="685"/>
    </location>
</feature>
<dbReference type="Pfam" id="PF24949">
    <property type="entry name" value="DUF7760"/>
    <property type="match status" value="1"/>
</dbReference>
<dbReference type="InterPro" id="IPR056662">
    <property type="entry name" value="DUF7760"/>
</dbReference>
<feature type="domain" description="DUF7759" evidence="2">
    <location>
        <begin position="837"/>
        <end position="947"/>
    </location>
</feature>
<evidence type="ECO:0000259" key="2">
    <source>
        <dbReference type="Pfam" id="PF24945"/>
    </source>
</evidence>
<evidence type="ECO:0000256" key="1">
    <source>
        <dbReference type="SAM" id="MobiDB-lite"/>
    </source>
</evidence>
<dbReference type="Pfam" id="PF24945">
    <property type="entry name" value="DUF7759"/>
    <property type="match status" value="1"/>
</dbReference>
<dbReference type="GeneID" id="92380170"/>
<dbReference type="Pfam" id="PF24952">
    <property type="entry name" value="DUF7761"/>
    <property type="match status" value="1"/>
</dbReference>
<evidence type="ECO:0000313" key="6">
    <source>
        <dbReference type="EMBL" id="SCU64780.1"/>
    </source>
</evidence>
<feature type="region of interest" description="Disordered" evidence="1">
    <location>
        <begin position="578"/>
        <end position="814"/>
    </location>
</feature>
<proteinExistence type="predicted"/>
<dbReference type="RefSeq" id="XP_067076481.1">
    <property type="nucleotide sequence ID" value="XM_067220380.1"/>
</dbReference>
<protein>
    <submittedName>
        <fullName evidence="6">Uncharacterized protein</fullName>
    </submittedName>
</protein>
<sequence>MYRPRGGAKQDRKESAASRKADHSGSQTSDATSPDVSFVNSIVGLKTRLLTPFMKYDKTLKQVVINPEHDRVFRSEVSRVQGVVLRELRRILEFDSRLTPKEALYLVQKSVMLAFASCAVGSDGEVLVPCGSDEEAEVFMPRLEKIFAERSACAKAVVSLTAVLCTGVVRDNYGVVCQRLEARLAAEEASPANSRRTDVELQALAATKKNTQDFLQFRAALVTAFDSISAPLTSNGSNSIPRETAAADGTTANLVVQSFYSLLGWMLMVQPDRLNLETTRITPSLPFPPQDISDPPVTVTYYDPSSGKITIERSASSFKWGLLINMASKLIGVENTLRTATSTGGELFHALQLSEGGLPIYNINGVTIREPGEQEADGDVSEEVRVSRLEKLQNILKSKVTKVSLLVAGVSGMHDPQEVSFNIIPQGGEGASGQEACLILKRPSVSVDWKLKLVANGENQLILDSVSPNISLSNAASEFINTHLGNLHVAQVNGCEPKNNSFLDDVMRSSLFLILRLQTVATVNSDSKDGSVAVGVGNSRRQPKAMEIEKLEGAELAERGGSKSNVMRSAADDEIKNAGNLDSQHRHGTDSDRPLPEGQGTREQGDEETQHEGSEKTEPKKRGRRRKTLHSSETDDRTAETSGEVRSSTVATKETKKVGTTEGEEKGEATKKRKAEKKASEKKKKDKEDARKKAGKKLSKAAKKSGKEKKGGKTKKGKDKEEGEEKRTRGRKSNKAKDSESKDGEAKEETPEGGKKADSGAGTSLKEAAEAQGVVDKPLVDVKPRSDAAVVVSRKSESKKESSSSTSPGGGDAAAVRIAVAPKGSVAMTPEVMAELKEAPPLTFENAVTLDHFDGMNMELRRPDLKTSWDISMTHGGDKLVLTRLPPVSAALKTHPFMKTLVPDDAGQISWQVDGVNGIDLHNATKSIRLQAMDSIKKSSKVSLILRQLIK</sequence>
<feature type="compositionally biased region" description="Basic and acidic residues" evidence="1">
    <location>
        <begin position="653"/>
        <end position="670"/>
    </location>
</feature>
<comment type="caution">
    <text evidence="6">The sequence shown here is derived from an EMBL/GenBank/DDBJ whole genome shotgun (WGS) entry which is preliminary data.</text>
</comment>
<dbReference type="SMR" id="A0A1G4HZP7"/>
<dbReference type="EMBL" id="CZPT02000156">
    <property type="protein sequence ID" value="SCU64780.1"/>
    <property type="molecule type" value="Genomic_DNA"/>
</dbReference>
<feature type="compositionally biased region" description="Basic and acidic residues" evidence="1">
    <location>
        <begin position="8"/>
        <end position="23"/>
    </location>
</feature>
<evidence type="ECO:0000313" key="7">
    <source>
        <dbReference type="Proteomes" id="UP000195570"/>
    </source>
</evidence>
<dbReference type="PANTHER" id="PTHR42262">
    <property type="entry name" value="PDZ DOMAIN-CONTAINING PROTEIN-RELATED"/>
    <property type="match status" value="1"/>
</dbReference>
<accession>A0A1G4HZP7</accession>
<dbReference type="InterPro" id="IPR056664">
    <property type="entry name" value="DUF7762"/>
</dbReference>
<evidence type="ECO:0000259" key="5">
    <source>
        <dbReference type="Pfam" id="PF24953"/>
    </source>
</evidence>
<dbReference type="InterPro" id="IPR056661">
    <property type="entry name" value="DUF7759"/>
</dbReference>
<gene>
    <name evidence="6" type="ORF">TEOVI_000623100</name>
</gene>